<organism evidence="2 3">
    <name type="scientific">Methanocorpusculum vombati</name>
    <dbReference type="NCBI Taxonomy" id="3002864"/>
    <lineage>
        <taxon>Archaea</taxon>
        <taxon>Methanobacteriati</taxon>
        <taxon>Methanobacteriota</taxon>
        <taxon>Stenosarchaea group</taxon>
        <taxon>Methanomicrobia</taxon>
        <taxon>Methanomicrobiales</taxon>
        <taxon>Methanocorpusculaceae</taxon>
        <taxon>Methanocorpusculum</taxon>
    </lineage>
</organism>
<evidence type="ECO:0000256" key="1">
    <source>
        <dbReference type="SAM" id="Phobius"/>
    </source>
</evidence>
<name>A0ABT4IKH9_9EURY</name>
<evidence type="ECO:0000313" key="2">
    <source>
        <dbReference type="EMBL" id="MCZ0862253.1"/>
    </source>
</evidence>
<evidence type="ECO:0000313" key="3">
    <source>
        <dbReference type="Proteomes" id="UP001141336"/>
    </source>
</evidence>
<dbReference type="Proteomes" id="UP001141336">
    <property type="component" value="Unassembled WGS sequence"/>
</dbReference>
<reference evidence="2" key="1">
    <citation type="submission" date="2022-12" db="EMBL/GenBank/DDBJ databases">
        <title>Isolation and characterisation of novel Methanocorpusculum spp. from native Australian herbivores indicates the genus is ancestrally host-associated.</title>
        <authorList>
            <person name="Volmer J.G."/>
            <person name="Soo R.M."/>
            <person name="Evans P.N."/>
            <person name="Hoedt E.C."/>
            <person name="Astorga Alsina A.L."/>
            <person name="Woodcroft B.J."/>
            <person name="Tyson G.W."/>
            <person name="Hugenholtz P."/>
            <person name="Morrison M."/>
        </authorList>
    </citation>
    <scope>NUCLEOTIDE SEQUENCE</scope>
    <source>
        <strain evidence="2">CW153</strain>
    </source>
</reference>
<proteinExistence type="predicted"/>
<keyword evidence="3" id="KW-1185">Reference proteome</keyword>
<protein>
    <submittedName>
        <fullName evidence="2">Uncharacterized protein</fullName>
    </submittedName>
</protein>
<sequence>MILDDTSFIMLFAETAAGFAGTIALLYRKIDQQDNRITNVESRVETIEKTIRPQKRIS</sequence>
<keyword evidence="1" id="KW-0472">Membrane</keyword>
<gene>
    <name evidence="2" type="ORF">O0S09_03160</name>
</gene>
<keyword evidence="1" id="KW-1133">Transmembrane helix</keyword>
<keyword evidence="1" id="KW-0812">Transmembrane</keyword>
<dbReference type="RefSeq" id="WP_268922482.1">
    <property type="nucleotide sequence ID" value="NZ_JAPTGC010000003.1"/>
</dbReference>
<feature type="transmembrane region" description="Helical" evidence="1">
    <location>
        <begin position="6"/>
        <end position="27"/>
    </location>
</feature>
<dbReference type="EMBL" id="JAPTGC010000003">
    <property type="protein sequence ID" value="MCZ0862253.1"/>
    <property type="molecule type" value="Genomic_DNA"/>
</dbReference>
<accession>A0ABT4IKH9</accession>
<comment type="caution">
    <text evidence="2">The sequence shown here is derived from an EMBL/GenBank/DDBJ whole genome shotgun (WGS) entry which is preliminary data.</text>
</comment>